<comment type="caution">
    <text evidence="1">The sequence shown here is derived from an EMBL/GenBank/DDBJ whole genome shotgun (WGS) entry which is preliminary data.</text>
</comment>
<dbReference type="AlphaFoldDB" id="A0A1E5IMZ0"/>
<organism evidence="1 2">
    <name type="scientific">Endomicrobium trichonymphae</name>
    <dbReference type="NCBI Taxonomy" id="1408204"/>
    <lineage>
        <taxon>Bacteria</taxon>
        <taxon>Pseudomonadati</taxon>
        <taxon>Elusimicrobiota</taxon>
        <taxon>Endomicrobiia</taxon>
        <taxon>Endomicrobiales</taxon>
        <taxon>Endomicrobiaceae</taxon>
        <taxon>Candidatus Endomicrobiellum</taxon>
    </lineage>
</organism>
<protein>
    <submittedName>
        <fullName evidence="1">Uncharacterized protein</fullName>
    </submittedName>
</protein>
<keyword evidence="2" id="KW-1185">Reference proteome</keyword>
<gene>
    <name evidence="1" type="ORF">ATZ36_12270</name>
</gene>
<reference evidence="1 2" key="1">
    <citation type="submission" date="2015-11" db="EMBL/GenBank/DDBJ databases">
        <title>Evidence for parallel genomic evolution in an endosymbiosis of termite gut flagellates.</title>
        <authorList>
            <person name="Zheng H."/>
        </authorList>
    </citation>
    <scope>NUCLEOTIDE SEQUENCE [LARGE SCALE GENOMIC DNA]</scope>
    <source>
        <strain evidence="1 2">CET450</strain>
    </source>
</reference>
<dbReference type="Proteomes" id="UP000095237">
    <property type="component" value="Unassembled WGS sequence"/>
</dbReference>
<sequence length="73" mass="8614">MAAVKEINKLHEYKSEEFKEVTKLRYYKDALDTFFKRPIISSIVFAEKSKIESQNTARNILKRLESSGFIKKK</sequence>
<dbReference type="EMBL" id="LNVX01000034">
    <property type="protein sequence ID" value="OEG71857.1"/>
    <property type="molecule type" value="Genomic_DNA"/>
</dbReference>
<name>A0A1E5IMZ0_ENDTX</name>
<accession>A0A1E5IMZ0</accession>
<evidence type="ECO:0000313" key="2">
    <source>
        <dbReference type="Proteomes" id="UP000095237"/>
    </source>
</evidence>
<evidence type="ECO:0000313" key="1">
    <source>
        <dbReference type="EMBL" id="OEG71857.1"/>
    </source>
</evidence>
<proteinExistence type="predicted"/>